<comment type="caution">
    <text evidence="2">The sequence shown here is derived from an EMBL/GenBank/DDBJ whole genome shotgun (WGS) entry which is preliminary data.</text>
</comment>
<gene>
    <name evidence="2" type="ORF">CSUB01_06080</name>
</gene>
<evidence type="ECO:0000256" key="1">
    <source>
        <dbReference type="SAM" id="MobiDB-lite"/>
    </source>
</evidence>
<feature type="compositionally biased region" description="Basic and acidic residues" evidence="1">
    <location>
        <begin position="266"/>
        <end position="279"/>
    </location>
</feature>
<reference evidence="3" key="1">
    <citation type="journal article" date="2014" name="Genome Announc.">
        <title>Draft genome sequence of Colletotrichum sublineola, a destructive pathogen of cultivated sorghum.</title>
        <authorList>
            <person name="Baroncelli R."/>
            <person name="Sanz-Martin J.M."/>
            <person name="Rech G.E."/>
            <person name="Sukno S.A."/>
            <person name="Thon M.R."/>
        </authorList>
    </citation>
    <scope>NUCLEOTIDE SEQUENCE [LARGE SCALE GENOMIC DNA]</scope>
    <source>
        <strain evidence="3">TX430BB</strain>
    </source>
</reference>
<feature type="compositionally biased region" description="Basic and acidic residues" evidence="1">
    <location>
        <begin position="24"/>
        <end position="40"/>
    </location>
</feature>
<feature type="compositionally biased region" description="Polar residues" evidence="1">
    <location>
        <begin position="280"/>
        <end position="290"/>
    </location>
</feature>
<dbReference type="HOGENOM" id="CLU_478171_0_0_1"/>
<feature type="region of interest" description="Disordered" evidence="1">
    <location>
        <begin position="1"/>
        <end position="64"/>
    </location>
</feature>
<proteinExistence type="predicted"/>
<dbReference type="EMBL" id="JMSE01001434">
    <property type="protein sequence ID" value="KDN61229.1"/>
    <property type="molecule type" value="Genomic_DNA"/>
</dbReference>
<feature type="region of interest" description="Disordered" evidence="1">
    <location>
        <begin position="265"/>
        <end position="291"/>
    </location>
</feature>
<feature type="region of interest" description="Disordered" evidence="1">
    <location>
        <begin position="352"/>
        <end position="383"/>
    </location>
</feature>
<dbReference type="AlphaFoldDB" id="A0A066X0P6"/>
<evidence type="ECO:0000313" key="2">
    <source>
        <dbReference type="EMBL" id="KDN61229.1"/>
    </source>
</evidence>
<feature type="region of interest" description="Disordered" evidence="1">
    <location>
        <begin position="399"/>
        <end position="432"/>
    </location>
</feature>
<evidence type="ECO:0000313" key="3">
    <source>
        <dbReference type="Proteomes" id="UP000027238"/>
    </source>
</evidence>
<sequence>MDIPYQRCRSGPFGTASEPPSSPDTHDSRVLDPVAYDKVRAHSPHRNTHDRRRFGTPSDQPDGAEWAIEDRHENIVIWEDDWGRLWEKGPGGPTQRSDMVHVSVWWQRAEAYTDAYLKETARYVLYRNLDGNMRIRQSLREGVSPSTHFFFGYFPRRGHTDLWFLPKVAPMPSGLCVLNKETAVSGSPPRTPRAEADRGTHLEAIQHAVHQGLDSGRDVHLEGCQIGGGTADQTRTLSEEMENLLSLIEIARLDYGFIATEENAEFESKNGERGAKRASDSSSRPFTTSHGAEVLIRSDRDDHPIRPRANDARYHFGNQVFGEERGNVVFSSTNNGGLVSGLRLVKRHGPPDLSAVSEPHPGAEAEVVGTSQSPRTARLGGAGPASVREAMSHEIAHNIHKAEQGPDLQPQKTSKLGQRRRMYGAQEDSQREELLRNVRRSQIRHGQMQRRYEEGRSPRRRMIPEHDEKKKIVSATGPCLPINPVKGIRGRVRRNRTGRSSLEAGNNLQTWRTEKELGPQQQARTSWKMRQEALAALEGRIQTSAQMNDAKETRVGDQPDDFLRVPSSPGLMMVLAHTRRRITSSGTGL</sequence>
<dbReference type="eggNOG" id="ENOG502RP2X">
    <property type="taxonomic scope" value="Eukaryota"/>
</dbReference>
<dbReference type="OrthoDB" id="4840992at2759"/>
<accession>A0A066X0P6</accession>
<feature type="compositionally biased region" description="Basic residues" evidence="1">
    <location>
        <begin position="41"/>
        <end position="54"/>
    </location>
</feature>
<protein>
    <submittedName>
        <fullName evidence="2">Uncharacterized protein</fullName>
    </submittedName>
</protein>
<name>A0A066X0P6_COLSU</name>
<dbReference type="Proteomes" id="UP000027238">
    <property type="component" value="Unassembled WGS sequence"/>
</dbReference>
<organism evidence="2 3">
    <name type="scientific">Colletotrichum sublineola</name>
    <name type="common">Sorghum anthracnose fungus</name>
    <dbReference type="NCBI Taxonomy" id="1173701"/>
    <lineage>
        <taxon>Eukaryota</taxon>
        <taxon>Fungi</taxon>
        <taxon>Dikarya</taxon>
        <taxon>Ascomycota</taxon>
        <taxon>Pezizomycotina</taxon>
        <taxon>Sordariomycetes</taxon>
        <taxon>Hypocreomycetidae</taxon>
        <taxon>Glomerellales</taxon>
        <taxon>Glomerellaceae</taxon>
        <taxon>Colletotrichum</taxon>
        <taxon>Colletotrichum graminicola species complex</taxon>
    </lineage>
</organism>
<keyword evidence="3" id="KW-1185">Reference proteome</keyword>